<evidence type="ECO:0000313" key="3">
    <source>
        <dbReference type="Proteomes" id="UP000289857"/>
    </source>
</evidence>
<protein>
    <submittedName>
        <fullName evidence="2">DUF4271 domain-containing protein</fullName>
    </submittedName>
</protein>
<dbReference type="Proteomes" id="UP000289857">
    <property type="component" value="Unassembled WGS sequence"/>
</dbReference>
<keyword evidence="3" id="KW-1185">Reference proteome</keyword>
<accession>A0A4Q1KCT5</accession>
<feature type="transmembrane region" description="Helical" evidence="1">
    <location>
        <begin position="60"/>
        <end position="83"/>
    </location>
</feature>
<keyword evidence="1" id="KW-1133">Transmembrane helix</keyword>
<evidence type="ECO:0000313" key="2">
    <source>
        <dbReference type="EMBL" id="RXR24715.1"/>
    </source>
</evidence>
<dbReference type="AlphaFoldDB" id="A0A4Q1KCT5"/>
<feature type="transmembrane region" description="Helical" evidence="1">
    <location>
        <begin position="139"/>
        <end position="157"/>
    </location>
</feature>
<keyword evidence="1" id="KW-0472">Membrane</keyword>
<comment type="caution">
    <text evidence="2">The sequence shown here is derived from an EMBL/GenBank/DDBJ whole genome shotgun (WGS) entry which is preliminary data.</text>
</comment>
<dbReference type="OrthoDB" id="1438590at2"/>
<sequence>MVWALHPRVYESKDWATLIFILALALIVIARTAFSSRFNDYIRLLVSDKYTKIYRDSSHLWNGFNILLFLVNLVSFSFFIQLVLDHYGLGEKKDWMLFTRIFTGLTVFILSKFLIEKIIAVTFDIEELIDEFNLQKVNFRTYIGLLLFPVSAIMYYGDYATNSLIIIIIGTLLLINLLTYLFYLKIYQNFVIGKLFYFILYLCALEIAPYYFIYYLITKN</sequence>
<keyword evidence="1" id="KW-0812">Transmembrane</keyword>
<feature type="transmembrane region" description="Helical" evidence="1">
    <location>
        <begin position="95"/>
        <end position="115"/>
    </location>
</feature>
<name>A0A4Q1KCT5_9FLAO</name>
<dbReference type="InterPro" id="IPR025367">
    <property type="entry name" value="DUF4271"/>
</dbReference>
<dbReference type="EMBL" id="SBKN01000001">
    <property type="protein sequence ID" value="RXR24715.1"/>
    <property type="molecule type" value="Genomic_DNA"/>
</dbReference>
<feature type="transmembrane region" description="Helical" evidence="1">
    <location>
        <begin position="15"/>
        <end position="34"/>
    </location>
</feature>
<organism evidence="2 3">
    <name type="scientific">Flavobacterium stagni</name>
    <dbReference type="NCBI Taxonomy" id="2506421"/>
    <lineage>
        <taxon>Bacteria</taxon>
        <taxon>Pseudomonadati</taxon>
        <taxon>Bacteroidota</taxon>
        <taxon>Flavobacteriia</taxon>
        <taxon>Flavobacteriales</taxon>
        <taxon>Flavobacteriaceae</taxon>
        <taxon>Flavobacterium</taxon>
    </lineage>
</organism>
<gene>
    <name evidence="2" type="ORF">EQG61_03950</name>
</gene>
<feature type="transmembrane region" description="Helical" evidence="1">
    <location>
        <begin position="195"/>
        <end position="217"/>
    </location>
</feature>
<feature type="transmembrane region" description="Helical" evidence="1">
    <location>
        <begin position="163"/>
        <end position="183"/>
    </location>
</feature>
<proteinExistence type="predicted"/>
<evidence type="ECO:0000256" key="1">
    <source>
        <dbReference type="SAM" id="Phobius"/>
    </source>
</evidence>
<reference evidence="3" key="1">
    <citation type="submission" date="2019-01" db="EMBL/GenBank/DDBJ databases">
        <title>Cytophagaceae bacterium strain CAR-16.</title>
        <authorList>
            <person name="Chen W.-M."/>
        </authorList>
    </citation>
    <scope>NUCLEOTIDE SEQUENCE [LARGE SCALE GENOMIC DNA]</scope>
    <source>
        <strain evidence="3">WWJ-16</strain>
    </source>
</reference>
<dbReference type="Pfam" id="PF14093">
    <property type="entry name" value="DUF4271"/>
    <property type="match status" value="1"/>
</dbReference>